<evidence type="ECO:0000256" key="5">
    <source>
        <dbReference type="ARBA" id="ARBA00022747"/>
    </source>
</evidence>
<dbReference type="InterPro" id="IPR011639">
    <property type="entry name" value="MethylTrfase_TaqI-like_dom"/>
</dbReference>
<dbReference type="InterPro" id="IPR050953">
    <property type="entry name" value="N4_N6_ade-DNA_methylase"/>
</dbReference>
<evidence type="ECO:0000259" key="10">
    <source>
        <dbReference type="Pfam" id="PF12950"/>
    </source>
</evidence>
<dbReference type="RefSeq" id="WP_134118335.1">
    <property type="nucleotide sequence ID" value="NZ_SOEG01000032.1"/>
</dbReference>
<organism evidence="11 12">
    <name type="scientific">Orenia marismortui</name>
    <dbReference type="NCBI Taxonomy" id="46469"/>
    <lineage>
        <taxon>Bacteria</taxon>
        <taxon>Bacillati</taxon>
        <taxon>Bacillota</taxon>
        <taxon>Clostridia</taxon>
        <taxon>Halanaerobiales</taxon>
        <taxon>Halobacteroidaceae</taxon>
        <taxon>Orenia</taxon>
    </lineage>
</organism>
<keyword evidence="8" id="KW-0175">Coiled coil</keyword>
<dbReference type="PANTHER" id="PTHR33841">
    <property type="entry name" value="DNA METHYLTRANSFERASE YEEA-RELATED"/>
    <property type="match status" value="1"/>
</dbReference>
<dbReference type="InterPro" id="IPR025931">
    <property type="entry name" value="TaqI_C"/>
</dbReference>
<keyword evidence="12" id="KW-1185">Reference proteome</keyword>
<comment type="catalytic activity">
    <reaction evidence="7">
        <text>a 2'-deoxyadenosine in DNA + S-adenosyl-L-methionine = an N(6)-methyl-2'-deoxyadenosine in DNA + S-adenosyl-L-homocysteine + H(+)</text>
        <dbReference type="Rhea" id="RHEA:15197"/>
        <dbReference type="Rhea" id="RHEA-COMP:12418"/>
        <dbReference type="Rhea" id="RHEA-COMP:12419"/>
        <dbReference type="ChEBI" id="CHEBI:15378"/>
        <dbReference type="ChEBI" id="CHEBI:57856"/>
        <dbReference type="ChEBI" id="CHEBI:59789"/>
        <dbReference type="ChEBI" id="CHEBI:90615"/>
        <dbReference type="ChEBI" id="CHEBI:90616"/>
        <dbReference type="EC" id="2.1.1.72"/>
    </reaction>
</comment>
<evidence type="ECO:0000256" key="2">
    <source>
        <dbReference type="ARBA" id="ARBA00022603"/>
    </source>
</evidence>
<accession>A0A4R8GR02</accession>
<evidence type="ECO:0000256" key="6">
    <source>
        <dbReference type="ARBA" id="ARBA00023125"/>
    </source>
</evidence>
<dbReference type="Gene3D" id="3.40.50.150">
    <property type="entry name" value="Vaccinia Virus protein VP39"/>
    <property type="match status" value="1"/>
</dbReference>
<feature type="coiled-coil region" evidence="8">
    <location>
        <begin position="657"/>
        <end position="691"/>
    </location>
</feature>
<name>A0A4R8GR02_9FIRM</name>
<evidence type="ECO:0000256" key="7">
    <source>
        <dbReference type="ARBA" id="ARBA00047942"/>
    </source>
</evidence>
<evidence type="ECO:0000313" key="11">
    <source>
        <dbReference type="EMBL" id="TDX48212.1"/>
    </source>
</evidence>
<dbReference type="PRINTS" id="PR00507">
    <property type="entry name" value="N12N6MTFRASE"/>
</dbReference>
<gene>
    <name evidence="11" type="ORF">C7959_1327</name>
</gene>
<evidence type="ECO:0000256" key="1">
    <source>
        <dbReference type="ARBA" id="ARBA00011900"/>
    </source>
</evidence>
<dbReference type="EC" id="2.1.1.72" evidence="1"/>
<dbReference type="GO" id="GO:0032259">
    <property type="term" value="P:methylation"/>
    <property type="evidence" value="ECO:0007669"/>
    <property type="project" value="UniProtKB-KW"/>
</dbReference>
<comment type="caution">
    <text evidence="11">The sequence shown here is derived from an EMBL/GenBank/DDBJ whole genome shotgun (WGS) entry which is preliminary data.</text>
</comment>
<keyword evidence="2 11" id="KW-0489">Methyltransferase</keyword>
<dbReference type="Pfam" id="PF12950">
    <property type="entry name" value="TaqI_C"/>
    <property type="match status" value="1"/>
</dbReference>
<dbReference type="GO" id="GO:0009007">
    <property type="term" value="F:site-specific DNA-methyltransferase (adenine-specific) activity"/>
    <property type="evidence" value="ECO:0007669"/>
    <property type="project" value="UniProtKB-EC"/>
</dbReference>
<keyword evidence="4" id="KW-0949">S-adenosyl-L-methionine</keyword>
<dbReference type="GO" id="GO:0009307">
    <property type="term" value="P:DNA restriction-modification system"/>
    <property type="evidence" value="ECO:0007669"/>
    <property type="project" value="UniProtKB-KW"/>
</dbReference>
<dbReference type="PANTHER" id="PTHR33841:SF6">
    <property type="entry name" value="TYPE II METHYLTRANSFERASE M.HINDII"/>
    <property type="match status" value="1"/>
</dbReference>
<dbReference type="STRING" id="926561.GCA_000379025_02449"/>
<dbReference type="InterPro" id="IPR029063">
    <property type="entry name" value="SAM-dependent_MTases_sf"/>
</dbReference>
<reference evidence="11 12" key="1">
    <citation type="submission" date="2019-03" db="EMBL/GenBank/DDBJ databases">
        <title>Subsurface microbial communities from deep shales in Ohio and West Virginia, USA.</title>
        <authorList>
            <person name="Wrighton K."/>
        </authorList>
    </citation>
    <scope>NUCLEOTIDE SEQUENCE [LARGE SCALE GENOMIC DNA]</scope>
    <source>
        <strain evidence="11 12">MSL 6dP</strain>
    </source>
</reference>
<dbReference type="GO" id="GO:0003677">
    <property type="term" value="F:DNA binding"/>
    <property type="evidence" value="ECO:0007669"/>
    <property type="project" value="UniProtKB-KW"/>
</dbReference>
<evidence type="ECO:0000313" key="12">
    <source>
        <dbReference type="Proteomes" id="UP000295832"/>
    </source>
</evidence>
<dbReference type="SUPFAM" id="SSF53335">
    <property type="entry name" value="S-adenosyl-L-methionine-dependent methyltransferases"/>
    <property type="match status" value="1"/>
</dbReference>
<proteinExistence type="predicted"/>
<evidence type="ECO:0000256" key="8">
    <source>
        <dbReference type="SAM" id="Coils"/>
    </source>
</evidence>
<dbReference type="InterPro" id="IPR002052">
    <property type="entry name" value="DNA_methylase_N6_adenine_CS"/>
</dbReference>
<evidence type="ECO:0000259" key="9">
    <source>
        <dbReference type="Pfam" id="PF07669"/>
    </source>
</evidence>
<keyword evidence="5" id="KW-0680">Restriction system</keyword>
<dbReference type="CDD" id="cd02440">
    <property type="entry name" value="AdoMet_MTases"/>
    <property type="match status" value="1"/>
</dbReference>
<evidence type="ECO:0000256" key="4">
    <source>
        <dbReference type="ARBA" id="ARBA00022691"/>
    </source>
</evidence>
<dbReference type="AlphaFoldDB" id="A0A4R8GR02"/>
<dbReference type="PROSITE" id="PS00092">
    <property type="entry name" value="N6_MTASE"/>
    <property type="match status" value="1"/>
</dbReference>
<protein>
    <recommendedName>
        <fullName evidence="1">site-specific DNA-methyltransferase (adenine-specific)</fullName>
        <ecNumber evidence="1">2.1.1.72</ecNumber>
    </recommendedName>
</protein>
<keyword evidence="6" id="KW-0238">DNA-binding</keyword>
<evidence type="ECO:0000256" key="3">
    <source>
        <dbReference type="ARBA" id="ARBA00022679"/>
    </source>
</evidence>
<dbReference type="EMBL" id="SOEG01000032">
    <property type="protein sequence ID" value="TDX48212.1"/>
    <property type="molecule type" value="Genomic_DNA"/>
</dbReference>
<feature type="domain" description="TaqI-like C-terminal specificity" evidence="10">
    <location>
        <begin position="568"/>
        <end position="646"/>
    </location>
</feature>
<sequence length="973" mass="116042">MDKKTLLKEVKEIYNIILKHYQGKFNLKLEEVDFKKQIEEYQKIDNITSKKEKADWINNFCIKASLLFTIKLLFLKFCEAESIIDSSKLKDYSLSNIFELVFNKFSDGLEFDNKWDLLEVDQEILVMINYKLDYYDFNFFTKGLLGEVYQYLTAQDIKRQMGQVYTPEVIVDYILEESIKKVNIIANPYIKILDPSCGSGYFLIRAYDILFEKYIKALDQLVAKYPEENWSKDSIHQHILAYNLYGVDVDSFALQLTTISLLFKDINQDISEVNIIQGDMLKLDLKEEFDFIIGNPPYVGHKEIDKEYKLWIKKNYSVYNDKADLSYCFLEKGLDLLNDDGELMIITSRYFLEAPMGEKLRSYLKEYSNILFIFDFHGLQLFKSAIVDSVILRLKPKENMNNLIEVIKLNNKAQSFHGKEIINDISAGRLREYYQSFSVNQEELDDIGWRLLSGKELDICNKIEEVSDHSLREICNSFQGIITGYDQAFILSSEEIEEVEIEKDLLRPWIKNRHINSYIVDQSEDYLIYTDQIEEINDFPKTIAYLDDFKERLSKRRECRKGIKEWYNLQWGRSEEIFNTRKIVYPYKAAENRFAIDEGNNYCSADVYLLLMKNDFKNKITLEFLIGLLNSDLYQFYFKSFAKKMSYELYDYYPNKVLELKLKLGDQMQEIEELVRKILGLKQELKKLSFLSFLDKEYDTSEDLCNQYIIFHKNTLKLKSESKDLEGVLNYLIYSIYHLNNEEIKLVKDKLRDDSYGILEEEILDNNYNFRIKNRFKLIDKLSQKLSREKFIKLYHQEEENLEEIAKKAGCEYQTLALLQQEYAKSSTDKYQYYNYKELKQAIREYLAKKVEKILNKASSYLTLKQLYQSLKVEINTVKLNILLNILERKKDNKLILKDIIFARKYTWREYQKRKKNNLKLKLKFINYEKYNFGLSSWSNQQHKVYFKEKYEEFKEEDLKNANKYLEVLKNIN</sequence>
<feature type="domain" description="Type II methyltransferase M.TaqI-like" evidence="9">
    <location>
        <begin position="243"/>
        <end position="382"/>
    </location>
</feature>
<dbReference type="Proteomes" id="UP000295832">
    <property type="component" value="Unassembled WGS sequence"/>
</dbReference>
<keyword evidence="3" id="KW-0808">Transferase</keyword>
<dbReference type="Pfam" id="PF07669">
    <property type="entry name" value="Eco57I"/>
    <property type="match status" value="1"/>
</dbReference>